<sequence>MTEPKAVSELRELDWDSIPSSSGVYWWYFPQQEIKALGVAELCNLDQLHLRRASDGKVCLYHGMAKNLSQRIEWHAAQSLTLKHLQSGFLSTFRFSLLALNNFDYFREEEEINKYFDKLAVGWQLAETRDEAKSMEDHELCGEYHYPLNIQGNRRPELIQYIRYLKSTRSAYKRRFLDSLEKYHVLK</sequence>
<proteinExistence type="predicted"/>
<organism evidence="2 3">
    <name type="scientific">Zobellella denitrificans</name>
    <dbReference type="NCBI Taxonomy" id="347534"/>
    <lineage>
        <taxon>Bacteria</taxon>
        <taxon>Pseudomonadati</taxon>
        <taxon>Pseudomonadota</taxon>
        <taxon>Gammaproteobacteria</taxon>
        <taxon>Aeromonadales</taxon>
        <taxon>Aeromonadaceae</taxon>
        <taxon>Zobellella</taxon>
    </lineage>
</organism>
<feature type="domain" description="GIY-YIG catalytic" evidence="1">
    <location>
        <begin position="23"/>
        <end position="170"/>
    </location>
</feature>
<reference evidence="3" key="1">
    <citation type="submission" date="2015-09" db="EMBL/GenBank/DDBJ databases">
        <authorList>
            <person name="Shao Z."/>
            <person name="Wang L."/>
        </authorList>
    </citation>
    <scope>NUCLEOTIDE SEQUENCE [LARGE SCALE GENOMIC DNA]</scope>
    <source>
        <strain evidence="3">F13-1</strain>
    </source>
</reference>
<dbReference type="EMBL" id="CP012621">
    <property type="protein sequence ID" value="ATG74527.1"/>
    <property type="molecule type" value="Genomic_DNA"/>
</dbReference>
<dbReference type="Pfam" id="PF20815">
    <property type="entry name" value="GIY_YIG_2"/>
    <property type="match status" value="1"/>
</dbReference>
<dbReference type="Proteomes" id="UP000217763">
    <property type="component" value="Chromosome"/>
</dbReference>
<protein>
    <recommendedName>
        <fullName evidence="1">GIY-YIG catalytic domain-containing protein</fullName>
    </recommendedName>
</protein>
<dbReference type="AlphaFoldDB" id="A0A291HQT6"/>
<accession>A0A291HQT6</accession>
<name>A0A291HQT6_9GAMM</name>
<dbReference type="InterPro" id="IPR049311">
    <property type="entry name" value="GIY_YIG_cat"/>
</dbReference>
<keyword evidence="3" id="KW-1185">Reference proteome</keyword>
<dbReference type="RefSeq" id="WP_096779537.1">
    <property type="nucleotide sequence ID" value="NZ_CP012621.1"/>
</dbReference>
<evidence type="ECO:0000259" key="1">
    <source>
        <dbReference type="Pfam" id="PF20815"/>
    </source>
</evidence>
<evidence type="ECO:0000313" key="3">
    <source>
        <dbReference type="Proteomes" id="UP000217763"/>
    </source>
</evidence>
<dbReference type="KEGG" id="zdf:AN401_12250"/>
<gene>
    <name evidence="2" type="ORF">AN401_12250</name>
</gene>
<evidence type="ECO:0000313" key="2">
    <source>
        <dbReference type="EMBL" id="ATG74527.1"/>
    </source>
</evidence>